<gene>
    <name evidence="1" type="primary">ORF53719</name>
</gene>
<dbReference type="AlphaFoldDB" id="A0A0B6Z957"/>
<evidence type="ECO:0000313" key="1">
    <source>
        <dbReference type="EMBL" id="CEK65048.1"/>
    </source>
</evidence>
<dbReference type="EMBL" id="HACG01018183">
    <property type="protein sequence ID" value="CEK65048.1"/>
    <property type="molecule type" value="Transcribed_RNA"/>
</dbReference>
<organism evidence="1">
    <name type="scientific">Arion vulgaris</name>
    <dbReference type="NCBI Taxonomy" id="1028688"/>
    <lineage>
        <taxon>Eukaryota</taxon>
        <taxon>Metazoa</taxon>
        <taxon>Spiralia</taxon>
        <taxon>Lophotrochozoa</taxon>
        <taxon>Mollusca</taxon>
        <taxon>Gastropoda</taxon>
        <taxon>Heterobranchia</taxon>
        <taxon>Euthyneura</taxon>
        <taxon>Panpulmonata</taxon>
        <taxon>Eupulmonata</taxon>
        <taxon>Stylommatophora</taxon>
        <taxon>Helicina</taxon>
        <taxon>Arionoidea</taxon>
        <taxon>Arionidae</taxon>
        <taxon>Arion</taxon>
    </lineage>
</organism>
<feature type="non-terminal residue" evidence="1">
    <location>
        <position position="53"/>
    </location>
</feature>
<reference evidence="1" key="1">
    <citation type="submission" date="2014-12" db="EMBL/GenBank/DDBJ databases">
        <title>Insight into the proteome of Arion vulgaris.</title>
        <authorList>
            <person name="Aradska J."/>
            <person name="Bulat T."/>
            <person name="Smidak R."/>
            <person name="Sarate P."/>
            <person name="Gangsoo J."/>
            <person name="Sialana F."/>
            <person name="Bilban M."/>
            <person name="Lubec G."/>
        </authorList>
    </citation>
    <scope>NUCLEOTIDE SEQUENCE</scope>
    <source>
        <tissue evidence="1">Skin</tissue>
    </source>
</reference>
<accession>A0A0B6Z957</accession>
<name>A0A0B6Z957_9EUPU</name>
<proteinExistence type="predicted"/>
<protein>
    <submittedName>
        <fullName evidence="1">Uncharacterized protein</fullName>
    </submittedName>
</protein>
<sequence>MKQKLVKTSLKTGSHKYMLKIRSLCIYTMEIAAISGKTCATTNSDTYNYSNMS</sequence>